<feature type="transmembrane region" description="Helical" evidence="3">
    <location>
        <begin position="740"/>
        <end position="759"/>
    </location>
</feature>
<feature type="compositionally biased region" description="Acidic residues" evidence="2">
    <location>
        <begin position="461"/>
        <end position="476"/>
    </location>
</feature>
<dbReference type="Pfam" id="PF07690">
    <property type="entry name" value="MFS_1"/>
    <property type="match status" value="1"/>
</dbReference>
<dbReference type="SUPFAM" id="SSF103473">
    <property type="entry name" value="MFS general substrate transporter"/>
    <property type="match status" value="2"/>
</dbReference>
<evidence type="ECO:0000256" key="3">
    <source>
        <dbReference type="SAM" id="Phobius"/>
    </source>
</evidence>
<organism evidence="5 6">
    <name type="scientific">Glutinoglossum americanum</name>
    <dbReference type="NCBI Taxonomy" id="1670608"/>
    <lineage>
        <taxon>Eukaryota</taxon>
        <taxon>Fungi</taxon>
        <taxon>Dikarya</taxon>
        <taxon>Ascomycota</taxon>
        <taxon>Pezizomycotina</taxon>
        <taxon>Geoglossomycetes</taxon>
        <taxon>Geoglossales</taxon>
        <taxon>Geoglossaceae</taxon>
        <taxon>Glutinoglossum</taxon>
    </lineage>
</organism>
<dbReference type="Pfam" id="PF13410">
    <property type="entry name" value="GST_C_2"/>
    <property type="match status" value="1"/>
</dbReference>
<dbReference type="OrthoDB" id="2309723at2759"/>
<comment type="caution">
    <text evidence="5">The sequence shown here is derived from an EMBL/GenBank/DDBJ whole genome shotgun (WGS) entry which is preliminary data.</text>
</comment>
<dbReference type="Proteomes" id="UP000698800">
    <property type="component" value="Unassembled WGS sequence"/>
</dbReference>
<evidence type="ECO:0000256" key="1">
    <source>
        <dbReference type="ARBA" id="ARBA00004141"/>
    </source>
</evidence>
<dbReference type="SUPFAM" id="SSF47616">
    <property type="entry name" value="GST C-terminal domain-like"/>
    <property type="match status" value="1"/>
</dbReference>
<dbReference type="InterPro" id="IPR036249">
    <property type="entry name" value="Thioredoxin-like_sf"/>
</dbReference>
<dbReference type="EMBL" id="JAGHQL010000001">
    <property type="protein sequence ID" value="KAH0547767.1"/>
    <property type="molecule type" value="Genomic_DNA"/>
</dbReference>
<evidence type="ECO:0000259" key="4">
    <source>
        <dbReference type="PROSITE" id="PS50405"/>
    </source>
</evidence>
<evidence type="ECO:0000256" key="2">
    <source>
        <dbReference type="SAM" id="MobiDB-lite"/>
    </source>
</evidence>
<proteinExistence type="predicted"/>
<dbReference type="GO" id="GO:0005737">
    <property type="term" value="C:cytoplasm"/>
    <property type="evidence" value="ECO:0007669"/>
    <property type="project" value="TreeGrafter"/>
</dbReference>
<dbReference type="GO" id="GO:0022857">
    <property type="term" value="F:transmembrane transporter activity"/>
    <property type="evidence" value="ECO:0007669"/>
    <property type="project" value="InterPro"/>
</dbReference>
<dbReference type="FunFam" id="3.40.30.10:FF:000162">
    <property type="entry name" value="Glutathione S-transferase Gst3"/>
    <property type="match status" value="1"/>
</dbReference>
<dbReference type="Pfam" id="PF13409">
    <property type="entry name" value="GST_N_2"/>
    <property type="match status" value="1"/>
</dbReference>
<sequence>MSSVGQYQLRYALAAVAAAAPSRCGAVETGTTSRITDWVPHDSKTGEFHRGQSVFRDFISKKPGSQFPPEKGRYHLYVSYACPWAHRTLITRKLKGLEDIIGYTVVHWHMQAKGAVNSPPAGFTEETALTKSEIKIGWRFVTEDERLPGEGVTPDPNHKDVTHLRDLYLKVNPDYAGRFTVPILWDKKTGCIVNNESSEIIRMFYYEFDEFLPEKYRKFDLLPEALRKEIEETNVWTYDDINNGVYKAGFATTQEAYEKNVKQLFSSLDRVEAHLASSPGPYYFGSAITEADIRLYTTIARFDACYVQHFKTNLRDIRSGYPAIHRWLRNLYWDVPAFHDTTQFEHIKKHYTKSHTQINPFGITPLGPTPDILPKGYARNIFIVVGCKISDTTRRKVPPFRSLAHLPGPPKKERHRINQALLTMSTTHYAPVTQPPALKGSPDRSSSPSGSTPTQMTPDSNSDDGDDEDEDAGEEGFEMREFSQGSEDEEREKKFERRGSFSTVQSFQLYTPDEERGVVRKFDRRLAFIAGLPDDLHLSSSQYEWLLTSFYITYVLFEWMTLLYRIIPAHIYISICVCSWGLLASSQALVTSFPALLIIRACLGIGEAAFGPGVPFYLSFFFKREELATRTGFFISAAPLATSFASSLAWAIVKLSENGPIAPWKGEESCEVKTEKREILQKGRRGRKEGFKVERAYLSDRFRDRSSFLCLHAIIAFVGYALIAIGGYFRWAVGWRYAGIYLAAPGFFSVITIIITWTINNQDSDSKKGTGMAMLNVIGQCGPLLGTRLYPEDDRPYYVKGMAVCAGFMLLVFFVSLVLRVFLKRKNLQRDIRASEEGKGDREGLVRKEVSKPQFRYIL</sequence>
<evidence type="ECO:0000313" key="6">
    <source>
        <dbReference type="Proteomes" id="UP000698800"/>
    </source>
</evidence>
<dbReference type="InterPro" id="IPR011701">
    <property type="entry name" value="MFS"/>
</dbReference>
<dbReference type="InterPro" id="IPR036282">
    <property type="entry name" value="Glutathione-S-Trfase_C_sf"/>
</dbReference>
<feature type="transmembrane region" description="Helical" evidence="3">
    <location>
        <begin position="571"/>
        <end position="590"/>
    </location>
</feature>
<dbReference type="PANTHER" id="PTHR32419">
    <property type="entry name" value="GLUTATHIONYL-HYDROQUINONE REDUCTASE"/>
    <property type="match status" value="1"/>
</dbReference>
<keyword evidence="3" id="KW-0472">Membrane</keyword>
<gene>
    <name evidence="5" type="ORF">FGG08_000024</name>
</gene>
<feature type="compositionally biased region" description="Low complexity" evidence="2">
    <location>
        <begin position="443"/>
        <end position="458"/>
    </location>
</feature>
<dbReference type="GO" id="GO:0016020">
    <property type="term" value="C:membrane"/>
    <property type="evidence" value="ECO:0007669"/>
    <property type="project" value="UniProtKB-SubCell"/>
</dbReference>
<evidence type="ECO:0000313" key="5">
    <source>
        <dbReference type="EMBL" id="KAH0547767.1"/>
    </source>
</evidence>
<dbReference type="InterPro" id="IPR036259">
    <property type="entry name" value="MFS_trans_sf"/>
</dbReference>
<dbReference type="CDD" id="cd03190">
    <property type="entry name" value="GST_C_Omega_like"/>
    <property type="match status" value="1"/>
</dbReference>
<feature type="transmembrane region" description="Helical" evidence="3">
    <location>
        <begin position="545"/>
        <end position="564"/>
    </location>
</feature>
<accession>A0A9P8IIK9</accession>
<protein>
    <recommendedName>
        <fullName evidence="4">GST C-terminal domain-containing protein</fullName>
    </recommendedName>
</protein>
<reference evidence="5" key="1">
    <citation type="submission" date="2021-03" db="EMBL/GenBank/DDBJ databases">
        <title>Comparative genomics and phylogenomic investigation of the class Geoglossomycetes provide insights into ecological specialization and systematics.</title>
        <authorList>
            <person name="Melie T."/>
            <person name="Pirro S."/>
            <person name="Miller A.N."/>
            <person name="Quandt A."/>
        </authorList>
    </citation>
    <scope>NUCLEOTIDE SEQUENCE</scope>
    <source>
        <strain evidence="5">GBOQ0MN5Z8</strain>
    </source>
</reference>
<keyword evidence="3" id="KW-0812">Transmembrane</keyword>
<dbReference type="SUPFAM" id="SSF52833">
    <property type="entry name" value="Thioredoxin-like"/>
    <property type="match status" value="1"/>
</dbReference>
<feature type="region of interest" description="Disordered" evidence="2">
    <location>
        <begin position="428"/>
        <end position="497"/>
    </location>
</feature>
<dbReference type="GO" id="GO:0004364">
    <property type="term" value="F:glutathione transferase activity"/>
    <property type="evidence" value="ECO:0007669"/>
    <property type="project" value="InterPro"/>
</dbReference>
<dbReference type="Gene3D" id="3.40.30.10">
    <property type="entry name" value="Glutaredoxin"/>
    <property type="match status" value="1"/>
</dbReference>
<dbReference type="Gene3D" id="1.20.1250.20">
    <property type="entry name" value="MFS general substrate transporter like domains"/>
    <property type="match status" value="1"/>
</dbReference>
<feature type="transmembrane region" description="Helical" evidence="3">
    <location>
        <begin position="632"/>
        <end position="653"/>
    </location>
</feature>
<name>A0A9P8IIK9_9PEZI</name>
<dbReference type="InterPro" id="IPR016639">
    <property type="entry name" value="GST_Omega/GSH"/>
</dbReference>
<dbReference type="PANTHER" id="PTHR32419:SF6">
    <property type="entry name" value="GLUTATHIONE S-TRANSFERASE OMEGA-LIKE 1-RELATED"/>
    <property type="match status" value="1"/>
</dbReference>
<feature type="transmembrane region" description="Helical" evidence="3">
    <location>
        <begin position="706"/>
        <end position="728"/>
    </location>
</feature>
<dbReference type="PROSITE" id="PS50405">
    <property type="entry name" value="GST_CTER"/>
    <property type="match status" value="1"/>
</dbReference>
<feature type="transmembrane region" description="Helical" evidence="3">
    <location>
        <begin position="596"/>
        <end position="620"/>
    </location>
</feature>
<feature type="transmembrane region" description="Helical" evidence="3">
    <location>
        <begin position="797"/>
        <end position="823"/>
    </location>
</feature>
<feature type="domain" description="GST C-terminal" evidence="4">
    <location>
        <begin position="223"/>
        <end position="351"/>
    </location>
</feature>
<keyword evidence="3" id="KW-1133">Transmembrane helix</keyword>
<dbReference type="InterPro" id="IPR010987">
    <property type="entry name" value="Glutathione-S-Trfase_C-like"/>
</dbReference>
<dbReference type="AlphaFoldDB" id="A0A9P8IIK9"/>
<dbReference type="InterPro" id="IPR004045">
    <property type="entry name" value="Glutathione_S-Trfase_N"/>
</dbReference>
<keyword evidence="6" id="KW-1185">Reference proteome</keyword>
<comment type="subcellular location">
    <subcellularLocation>
        <location evidence="1">Membrane</location>
        <topology evidence="1">Multi-pass membrane protein</topology>
    </subcellularLocation>
</comment>
<dbReference type="InterPro" id="IPR047047">
    <property type="entry name" value="GST_Omega-like_C"/>
</dbReference>
<dbReference type="Gene3D" id="1.20.1050.10">
    <property type="match status" value="1"/>
</dbReference>